<evidence type="ECO:0000313" key="1">
    <source>
        <dbReference type="EMBL" id="CAG6774706.1"/>
    </source>
</evidence>
<dbReference type="EMBL" id="HBUF01595699">
    <property type="protein sequence ID" value="CAG6774706.1"/>
    <property type="molecule type" value="Transcribed_RNA"/>
</dbReference>
<name>A0A8D9B0A1_9HEMI</name>
<sequence length="176" mass="20028">MNSWICCRDCLAFSSGLSENMTLLRYRVSQSMIFCFKCRLSSYILMFATAQSSLYSELWVLIRASRSRDLLAFSRFSLFKSSCFFNRFCFNCSCWFSNCRFMSSSLHLSRSISTSSSLTVSLSLTQHVLAISLSHSACSRISLIFSFSFLVTNGSRVLLIMRNVLVDHLTINPKGE</sequence>
<reference evidence="1" key="1">
    <citation type="submission" date="2021-05" db="EMBL/GenBank/DDBJ databases">
        <authorList>
            <person name="Alioto T."/>
            <person name="Alioto T."/>
            <person name="Gomez Garrido J."/>
        </authorList>
    </citation>
    <scope>NUCLEOTIDE SEQUENCE</scope>
</reference>
<dbReference type="AlphaFoldDB" id="A0A8D9B0A1"/>
<organism evidence="1">
    <name type="scientific">Cacopsylla melanoneura</name>
    <dbReference type="NCBI Taxonomy" id="428564"/>
    <lineage>
        <taxon>Eukaryota</taxon>
        <taxon>Metazoa</taxon>
        <taxon>Ecdysozoa</taxon>
        <taxon>Arthropoda</taxon>
        <taxon>Hexapoda</taxon>
        <taxon>Insecta</taxon>
        <taxon>Pterygota</taxon>
        <taxon>Neoptera</taxon>
        <taxon>Paraneoptera</taxon>
        <taxon>Hemiptera</taxon>
        <taxon>Sternorrhyncha</taxon>
        <taxon>Psylloidea</taxon>
        <taxon>Psyllidae</taxon>
        <taxon>Psyllinae</taxon>
        <taxon>Cacopsylla</taxon>
    </lineage>
</organism>
<protein>
    <submittedName>
        <fullName evidence="1">Uncharacterized protein</fullName>
    </submittedName>
</protein>
<proteinExistence type="predicted"/>
<accession>A0A8D9B0A1</accession>